<evidence type="ECO:0000256" key="1">
    <source>
        <dbReference type="ARBA" id="ARBA00022737"/>
    </source>
</evidence>
<feature type="domain" description="EF-hand" evidence="4">
    <location>
        <begin position="106"/>
        <end position="141"/>
    </location>
</feature>
<keyword evidence="2" id="KW-0106">Calcium</keyword>
<dbReference type="AlphaFoldDB" id="A0A2V0P3G7"/>
<organism evidence="5 6">
    <name type="scientific">Raphidocelis subcapitata</name>
    <dbReference type="NCBI Taxonomy" id="307507"/>
    <lineage>
        <taxon>Eukaryota</taxon>
        <taxon>Viridiplantae</taxon>
        <taxon>Chlorophyta</taxon>
        <taxon>core chlorophytes</taxon>
        <taxon>Chlorophyceae</taxon>
        <taxon>CS clade</taxon>
        <taxon>Sphaeropleales</taxon>
        <taxon>Selenastraceae</taxon>
        <taxon>Raphidocelis</taxon>
    </lineage>
</organism>
<protein>
    <submittedName>
        <fullName evidence="5">Centrin</fullName>
    </submittedName>
</protein>
<dbReference type="GO" id="GO:0005509">
    <property type="term" value="F:calcium ion binding"/>
    <property type="evidence" value="ECO:0007669"/>
    <property type="project" value="InterPro"/>
</dbReference>
<name>A0A2V0P3G7_9CHLO</name>
<keyword evidence="6" id="KW-1185">Reference proteome</keyword>
<dbReference type="OrthoDB" id="343296at2759"/>
<dbReference type="SUPFAM" id="SSF47473">
    <property type="entry name" value="EF-hand"/>
    <property type="match status" value="1"/>
</dbReference>
<proteinExistence type="predicted"/>
<dbReference type="Pfam" id="PF13499">
    <property type="entry name" value="EF-hand_7"/>
    <property type="match status" value="1"/>
</dbReference>
<dbReference type="Gene3D" id="1.10.238.10">
    <property type="entry name" value="EF-hand"/>
    <property type="match status" value="1"/>
</dbReference>
<evidence type="ECO:0000256" key="2">
    <source>
        <dbReference type="ARBA" id="ARBA00022837"/>
    </source>
</evidence>
<feature type="region of interest" description="Disordered" evidence="3">
    <location>
        <begin position="1"/>
        <end position="32"/>
    </location>
</feature>
<evidence type="ECO:0000259" key="4">
    <source>
        <dbReference type="PROSITE" id="PS50222"/>
    </source>
</evidence>
<dbReference type="PROSITE" id="PS50222">
    <property type="entry name" value="EF_HAND_2"/>
    <property type="match status" value="2"/>
</dbReference>
<gene>
    <name evidence="5" type="ORF">Rsub_06575</name>
</gene>
<dbReference type="PANTHER" id="PTHR23050">
    <property type="entry name" value="CALCIUM BINDING PROTEIN"/>
    <property type="match status" value="1"/>
</dbReference>
<dbReference type="EMBL" id="BDRX01000041">
    <property type="protein sequence ID" value="GBF93442.1"/>
    <property type="molecule type" value="Genomic_DNA"/>
</dbReference>
<dbReference type="FunFam" id="1.10.238.10:FF:000001">
    <property type="entry name" value="Calmodulin 1"/>
    <property type="match status" value="1"/>
</dbReference>
<dbReference type="InterPro" id="IPR050145">
    <property type="entry name" value="Centrin_CML-like"/>
</dbReference>
<sequence>MEAPQQLLPAGSPLFQRTPLPRSRPPRRRLTEGEAGEIAYAFERLAEGQDGFVTPRQLKVALRAMGFPVRKSDVRGLLRDAGLDAAAPLDEASFTELCAAQLLSRGQDEELARAFGLFDISGGGRITAADLRAVARQLGVEVAPEELEDMVAEFDGDGDGGIDAAEFAAIMEPLDD</sequence>
<dbReference type="Proteomes" id="UP000247498">
    <property type="component" value="Unassembled WGS sequence"/>
</dbReference>
<dbReference type="STRING" id="307507.A0A2V0P3G7"/>
<accession>A0A2V0P3G7</accession>
<evidence type="ECO:0000313" key="6">
    <source>
        <dbReference type="Proteomes" id="UP000247498"/>
    </source>
</evidence>
<dbReference type="InterPro" id="IPR011992">
    <property type="entry name" value="EF-hand-dom_pair"/>
</dbReference>
<dbReference type="InterPro" id="IPR002048">
    <property type="entry name" value="EF_hand_dom"/>
</dbReference>
<evidence type="ECO:0000313" key="5">
    <source>
        <dbReference type="EMBL" id="GBF93442.1"/>
    </source>
</evidence>
<keyword evidence="1" id="KW-0677">Repeat</keyword>
<dbReference type="InterPro" id="IPR018247">
    <property type="entry name" value="EF_Hand_1_Ca_BS"/>
</dbReference>
<feature type="domain" description="EF-hand" evidence="4">
    <location>
        <begin position="142"/>
        <end position="176"/>
    </location>
</feature>
<dbReference type="PROSITE" id="PS00018">
    <property type="entry name" value="EF_HAND_1"/>
    <property type="match status" value="1"/>
</dbReference>
<reference evidence="5 6" key="1">
    <citation type="journal article" date="2018" name="Sci. Rep.">
        <title>Raphidocelis subcapitata (=Pseudokirchneriella subcapitata) provides an insight into genome evolution and environmental adaptations in the Sphaeropleales.</title>
        <authorList>
            <person name="Suzuki S."/>
            <person name="Yamaguchi H."/>
            <person name="Nakajima N."/>
            <person name="Kawachi M."/>
        </authorList>
    </citation>
    <scope>NUCLEOTIDE SEQUENCE [LARGE SCALE GENOMIC DNA]</scope>
    <source>
        <strain evidence="5 6">NIES-35</strain>
    </source>
</reference>
<dbReference type="InParanoid" id="A0A2V0P3G7"/>
<dbReference type="SMART" id="SM00054">
    <property type="entry name" value="EFh"/>
    <property type="match status" value="2"/>
</dbReference>
<comment type="caution">
    <text evidence="5">The sequence shown here is derived from an EMBL/GenBank/DDBJ whole genome shotgun (WGS) entry which is preliminary data.</text>
</comment>
<evidence type="ECO:0000256" key="3">
    <source>
        <dbReference type="SAM" id="MobiDB-lite"/>
    </source>
</evidence>